<keyword evidence="1" id="KW-0732">Signal</keyword>
<evidence type="ECO:0000256" key="1">
    <source>
        <dbReference type="SAM" id="SignalP"/>
    </source>
</evidence>
<evidence type="ECO:0000313" key="2">
    <source>
        <dbReference type="EMBL" id="EFN71030.1"/>
    </source>
</evidence>
<feature type="chain" id="PRO_5003156963" description="Secreted protein" evidence="1">
    <location>
        <begin position="26"/>
        <end position="154"/>
    </location>
</feature>
<keyword evidence="3" id="KW-1185">Reference proteome</keyword>
<dbReference type="AlphaFoldDB" id="E2A6E5"/>
<dbReference type="EMBL" id="GL437123">
    <property type="protein sequence ID" value="EFN71030.1"/>
    <property type="molecule type" value="Genomic_DNA"/>
</dbReference>
<sequence>MRHPAPFHSVAFILIAGIFFQRESAILALARGSGHIRVAISLTVCGGQSGQRKWLSIRGWFSRDARVEGRMNDVKYVKYVCRIFRRVVAEMLGVVGVGAGNSQSGVDAGGGEEGDWIWLCVTTSRLDLSSSPLTGDEKLGRKERISPLLPSKQL</sequence>
<organism evidence="3">
    <name type="scientific">Camponotus floridanus</name>
    <name type="common">Florida carpenter ant</name>
    <dbReference type="NCBI Taxonomy" id="104421"/>
    <lineage>
        <taxon>Eukaryota</taxon>
        <taxon>Metazoa</taxon>
        <taxon>Ecdysozoa</taxon>
        <taxon>Arthropoda</taxon>
        <taxon>Hexapoda</taxon>
        <taxon>Insecta</taxon>
        <taxon>Pterygota</taxon>
        <taxon>Neoptera</taxon>
        <taxon>Endopterygota</taxon>
        <taxon>Hymenoptera</taxon>
        <taxon>Apocrita</taxon>
        <taxon>Aculeata</taxon>
        <taxon>Formicoidea</taxon>
        <taxon>Formicidae</taxon>
        <taxon>Formicinae</taxon>
        <taxon>Camponotus</taxon>
    </lineage>
</organism>
<dbReference type="InParanoid" id="E2A6E5"/>
<reference evidence="2 3" key="1">
    <citation type="journal article" date="2010" name="Science">
        <title>Genomic comparison of the ants Camponotus floridanus and Harpegnathos saltator.</title>
        <authorList>
            <person name="Bonasio R."/>
            <person name="Zhang G."/>
            <person name="Ye C."/>
            <person name="Mutti N.S."/>
            <person name="Fang X."/>
            <person name="Qin N."/>
            <person name="Donahue G."/>
            <person name="Yang P."/>
            <person name="Li Q."/>
            <person name="Li C."/>
            <person name="Zhang P."/>
            <person name="Huang Z."/>
            <person name="Berger S.L."/>
            <person name="Reinberg D."/>
            <person name="Wang J."/>
            <person name="Liebig J."/>
        </authorList>
    </citation>
    <scope>NUCLEOTIDE SEQUENCE [LARGE SCALE GENOMIC DNA]</scope>
    <source>
        <strain evidence="3">C129</strain>
    </source>
</reference>
<gene>
    <name evidence="2" type="ORF">EAG_09920</name>
</gene>
<proteinExistence type="predicted"/>
<evidence type="ECO:0008006" key="4">
    <source>
        <dbReference type="Google" id="ProtNLM"/>
    </source>
</evidence>
<protein>
    <recommendedName>
        <fullName evidence="4">Secreted protein</fullName>
    </recommendedName>
</protein>
<dbReference type="Proteomes" id="UP000000311">
    <property type="component" value="Unassembled WGS sequence"/>
</dbReference>
<name>E2A6E5_CAMFO</name>
<evidence type="ECO:0000313" key="3">
    <source>
        <dbReference type="Proteomes" id="UP000000311"/>
    </source>
</evidence>
<feature type="signal peptide" evidence="1">
    <location>
        <begin position="1"/>
        <end position="25"/>
    </location>
</feature>
<accession>E2A6E5</accession>